<organism evidence="12 13">
    <name type="scientific">Rubripirellula lacrimiformis</name>
    <dbReference type="NCBI Taxonomy" id="1930273"/>
    <lineage>
        <taxon>Bacteria</taxon>
        <taxon>Pseudomonadati</taxon>
        <taxon>Planctomycetota</taxon>
        <taxon>Planctomycetia</taxon>
        <taxon>Pirellulales</taxon>
        <taxon>Pirellulaceae</taxon>
        <taxon>Rubripirellula</taxon>
    </lineage>
</organism>
<evidence type="ECO:0000256" key="6">
    <source>
        <dbReference type="ARBA" id="ARBA00022989"/>
    </source>
</evidence>
<dbReference type="InterPro" id="IPR011990">
    <property type="entry name" value="TPR-like_helical_dom_sf"/>
</dbReference>
<dbReference type="InterPro" id="IPR050297">
    <property type="entry name" value="LipidA_mod_glycosyltrf_83"/>
</dbReference>
<comment type="subcellular location">
    <subcellularLocation>
        <location evidence="1">Cell membrane</location>
        <topology evidence="1">Multi-pass membrane protein</topology>
    </subcellularLocation>
</comment>
<keyword evidence="8" id="KW-0802">TPR repeat</keyword>
<protein>
    <submittedName>
        <fullName evidence="12">Tetratricopeptide repeat protein</fullName>
    </submittedName>
</protein>
<dbReference type="InterPro" id="IPR038731">
    <property type="entry name" value="RgtA/B/C-like"/>
</dbReference>
<feature type="transmembrane region" description="Helical" evidence="10">
    <location>
        <begin position="191"/>
        <end position="207"/>
    </location>
</feature>
<feature type="region of interest" description="Disordered" evidence="9">
    <location>
        <begin position="1"/>
        <end position="23"/>
    </location>
</feature>
<dbReference type="GO" id="GO:0016763">
    <property type="term" value="F:pentosyltransferase activity"/>
    <property type="evidence" value="ECO:0007669"/>
    <property type="project" value="TreeGrafter"/>
</dbReference>
<reference evidence="12 13" key="1">
    <citation type="submission" date="2019-02" db="EMBL/GenBank/DDBJ databases">
        <title>Deep-cultivation of Planctomycetes and their phenomic and genomic characterization uncovers novel biology.</title>
        <authorList>
            <person name="Wiegand S."/>
            <person name="Jogler M."/>
            <person name="Boedeker C."/>
            <person name="Pinto D."/>
            <person name="Vollmers J."/>
            <person name="Rivas-Marin E."/>
            <person name="Kohn T."/>
            <person name="Peeters S.H."/>
            <person name="Heuer A."/>
            <person name="Rast P."/>
            <person name="Oberbeckmann S."/>
            <person name="Bunk B."/>
            <person name="Jeske O."/>
            <person name="Meyerdierks A."/>
            <person name="Storesund J.E."/>
            <person name="Kallscheuer N."/>
            <person name="Luecker S."/>
            <person name="Lage O.M."/>
            <person name="Pohl T."/>
            <person name="Merkel B.J."/>
            <person name="Hornburger P."/>
            <person name="Mueller R.-W."/>
            <person name="Bruemmer F."/>
            <person name="Labrenz M."/>
            <person name="Spormann A.M."/>
            <person name="Op den Camp H."/>
            <person name="Overmann J."/>
            <person name="Amann R."/>
            <person name="Jetten M.S.M."/>
            <person name="Mascher T."/>
            <person name="Medema M.H."/>
            <person name="Devos D.P."/>
            <person name="Kaster A.-K."/>
            <person name="Ovreas L."/>
            <person name="Rohde M."/>
            <person name="Galperin M.Y."/>
            <person name="Jogler C."/>
        </authorList>
    </citation>
    <scope>NUCLEOTIDE SEQUENCE [LARGE SCALE GENOMIC DNA]</scope>
    <source>
        <strain evidence="12 13">K22_7</strain>
    </source>
</reference>
<dbReference type="GO" id="GO:0009103">
    <property type="term" value="P:lipopolysaccharide biosynthetic process"/>
    <property type="evidence" value="ECO:0007669"/>
    <property type="project" value="UniProtKB-ARBA"/>
</dbReference>
<evidence type="ECO:0000256" key="5">
    <source>
        <dbReference type="ARBA" id="ARBA00022692"/>
    </source>
</evidence>
<dbReference type="KEGG" id="rlc:K227x_24010"/>
<dbReference type="Pfam" id="PF14559">
    <property type="entry name" value="TPR_19"/>
    <property type="match status" value="1"/>
</dbReference>
<dbReference type="SMART" id="SM00028">
    <property type="entry name" value="TPR"/>
    <property type="match status" value="3"/>
</dbReference>
<feature type="transmembrane region" description="Helical" evidence="10">
    <location>
        <begin position="395"/>
        <end position="413"/>
    </location>
</feature>
<proteinExistence type="predicted"/>
<feature type="transmembrane region" description="Helical" evidence="10">
    <location>
        <begin position="98"/>
        <end position="115"/>
    </location>
</feature>
<evidence type="ECO:0000256" key="10">
    <source>
        <dbReference type="SAM" id="Phobius"/>
    </source>
</evidence>
<dbReference type="RefSeq" id="WP_145169562.1">
    <property type="nucleotide sequence ID" value="NZ_CP036525.1"/>
</dbReference>
<gene>
    <name evidence="12" type="ORF">K227x_24010</name>
</gene>
<evidence type="ECO:0000313" key="13">
    <source>
        <dbReference type="Proteomes" id="UP000318538"/>
    </source>
</evidence>
<evidence type="ECO:0000256" key="3">
    <source>
        <dbReference type="ARBA" id="ARBA00022676"/>
    </source>
</evidence>
<feature type="repeat" description="TPR" evidence="8">
    <location>
        <begin position="533"/>
        <end position="566"/>
    </location>
</feature>
<feature type="domain" description="Glycosyltransferase RgtA/B/C/D-like" evidence="11">
    <location>
        <begin position="95"/>
        <end position="225"/>
    </location>
</feature>
<dbReference type="Pfam" id="PF13231">
    <property type="entry name" value="PMT_2"/>
    <property type="match status" value="1"/>
</dbReference>
<evidence type="ECO:0000256" key="9">
    <source>
        <dbReference type="SAM" id="MobiDB-lite"/>
    </source>
</evidence>
<dbReference type="PANTHER" id="PTHR33908">
    <property type="entry name" value="MANNOSYLTRANSFERASE YKCB-RELATED"/>
    <property type="match status" value="1"/>
</dbReference>
<keyword evidence="3" id="KW-0328">Glycosyltransferase</keyword>
<dbReference type="PANTHER" id="PTHR33908:SF11">
    <property type="entry name" value="MEMBRANE PROTEIN"/>
    <property type="match status" value="1"/>
</dbReference>
<feature type="repeat" description="TPR" evidence="8">
    <location>
        <begin position="567"/>
        <end position="600"/>
    </location>
</feature>
<dbReference type="PROSITE" id="PS50005">
    <property type="entry name" value="TPR"/>
    <property type="match status" value="3"/>
</dbReference>
<dbReference type="Gene3D" id="1.25.40.10">
    <property type="entry name" value="Tetratricopeptide repeat domain"/>
    <property type="match status" value="1"/>
</dbReference>
<dbReference type="InterPro" id="IPR019734">
    <property type="entry name" value="TPR_rpt"/>
</dbReference>
<sequence>MSKRSAKGRSNGGPEDTPPDSVVFATGRSTRNLSAIWWAGIAVACVLGFGLRLWHFVEASQLPTAGQLLGDALGYVQWSQQIAAGDWYGQQTFYQAPLYPYFLAIVSVVLGASVASFQITQCLLDVASIAFIGVATRNWFGRRSGWIAAFGYAIYSPAIYYCLLIQKAGLAAFLLTLLLFLASNLQRRPRLGTSLLLGVVLGLLVLTRENSLLWIPLFPLWILFALPRSEGWLGNSDNPTDHTAADSGPPKTWPVLLSYLVGLSLVLLPVAARNASLGGEWSPTTFQSGPNFYIGNSSSANGIYVALIPGHETPEYERADAENLAEQATGHELTPRQVSRFWFAKAWADIRQSPGRWIKLMLLKTAMVINAYEVPDVESYSLHQATSAPLRVLGTFWHFGTLFPLAIFGLFTIPWRREKIGLLAMLIASMVAAVAMFFILGRYRLPLVPLMLPIAAAGLAQIRHIGTWPQPKRWTALAATAIGLVLANAPIHQKQSLDANALANMGVAAAQAGDFEISIQWLTRSIQREPDSPVPRYNLAGAYLMTNRTEQAIEQLQIAKQLDPNLVEVDRTLAELMEQRGEISLALKHYAEALRIDPSDALAAAAIRRLQAGDQP</sequence>
<accession>A0A517NA53</accession>
<evidence type="ECO:0000256" key="4">
    <source>
        <dbReference type="ARBA" id="ARBA00022679"/>
    </source>
</evidence>
<keyword evidence="4" id="KW-0808">Transferase</keyword>
<keyword evidence="7 10" id="KW-0472">Membrane</keyword>
<dbReference type="EMBL" id="CP036525">
    <property type="protein sequence ID" value="QDT04015.1"/>
    <property type="molecule type" value="Genomic_DNA"/>
</dbReference>
<evidence type="ECO:0000256" key="1">
    <source>
        <dbReference type="ARBA" id="ARBA00004651"/>
    </source>
</evidence>
<keyword evidence="13" id="KW-1185">Reference proteome</keyword>
<evidence type="ECO:0000313" key="12">
    <source>
        <dbReference type="EMBL" id="QDT04015.1"/>
    </source>
</evidence>
<evidence type="ECO:0000256" key="2">
    <source>
        <dbReference type="ARBA" id="ARBA00022475"/>
    </source>
</evidence>
<feature type="transmembrane region" description="Helical" evidence="10">
    <location>
        <begin position="420"/>
        <end position="439"/>
    </location>
</feature>
<keyword evidence="5 10" id="KW-0812">Transmembrane</keyword>
<name>A0A517NA53_9BACT</name>
<dbReference type="GO" id="GO:0005886">
    <property type="term" value="C:plasma membrane"/>
    <property type="evidence" value="ECO:0007669"/>
    <property type="project" value="UniProtKB-SubCell"/>
</dbReference>
<evidence type="ECO:0000259" key="11">
    <source>
        <dbReference type="Pfam" id="PF13231"/>
    </source>
</evidence>
<feature type="repeat" description="TPR" evidence="8">
    <location>
        <begin position="499"/>
        <end position="532"/>
    </location>
</feature>
<evidence type="ECO:0000256" key="8">
    <source>
        <dbReference type="PROSITE-ProRule" id="PRU00339"/>
    </source>
</evidence>
<dbReference type="Proteomes" id="UP000318538">
    <property type="component" value="Chromosome"/>
</dbReference>
<dbReference type="SUPFAM" id="SSF48452">
    <property type="entry name" value="TPR-like"/>
    <property type="match status" value="1"/>
</dbReference>
<feature type="transmembrane region" description="Helical" evidence="10">
    <location>
        <begin position="168"/>
        <end position="185"/>
    </location>
</feature>
<feature type="transmembrane region" description="Helical" evidence="10">
    <location>
        <begin position="122"/>
        <end position="140"/>
    </location>
</feature>
<evidence type="ECO:0000256" key="7">
    <source>
        <dbReference type="ARBA" id="ARBA00023136"/>
    </source>
</evidence>
<dbReference type="OrthoDB" id="9761985at2"/>
<dbReference type="AlphaFoldDB" id="A0A517NA53"/>
<feature type="transmembrane region" description="Helical" evidence="10">
    <location>
        <begin position="35"/>
        <end position="54"/>
    </location>
</feature>
<keyword evidence="2" id="KW-1003">Cell membrane</keyword>
<keyword evidence="6 10" id="KW-1133">Transmembrane helix</keyword>